<keyword evidence="1" id="KW-1185">Reference proteome</keyword>
<evidence type="ECO:0000313" key="1">
    <source>
        <dbReference type="Proteomes" id="UP000095287"/>
    </source>
</evidence>
<dbReference type="WBParaSite" id="L893_g26387.t1">
    <property type="protein sequence ID" value="L893_g26387.t1"/>
    <property type="gene ID" value="L893_g26387"/>
</dbReference>
<name>A0A1I7ZH66_9BILA</name>
<accession>A0A1I7ZH66</accession>
<organism evidence="1 2">
    <name type="scientific">Steinernema glaseri</name>
    <dbReference type="NCBI Taxonomy" id="37863"/>
    <lineage>
        <taxon>Eukaryota</taxon>
        <taxon>Metazoa</taxon>
        <taxon>Ecdysozoa</taxon>
        <taxon>Nematoda</taxon>
        <taxon>Chromadorea</taxon>
        <taxon>Rhabditida</taxon>
        <taxon>Tylenchina</taxon>
        <taxon>Panagrolaimomorpha</taxon>
        <taxon>Strongyloidoidea</taxon>
        <taxon>Steinernematidae</taxon>
        <taxon>Steinernema</taxon>
    </lineage>
</organism>
<reference evidence="2" key="1">
    <citation type="submission" date="2016-11" db="UniProtKB">
        <authorList>
            <consortium name="WormBaseParasite"/>
        </authorList>
    </citation>
    <scope>IDENTIFICATION</scope>
</reference>
<evidence type="ECO:0000313" key="2">
    <source>
        <dbReference type="WBParaSite" id="L893_g26387.t1"/>
    </source>
</evidence>
<dbReference type="Proteomes" id="UP000095287">
    <property type="component" value="Unplaced"/>
</dbReference>
<protein>
    <submittedName>
        <fullName evidence="2">Formate C-acetyltransferase</fullName>
    </submittedName>
</protein>
<proteinExistence type="predicted"/>
<dbReference type="AlphaFoldDB" id="A0A1I7ZH66"/>
<sequence length="74" mass="8536">MDQLKQAYKANFIAQALMTMMMGPFLFPDTAEDDPKARLKNAQLEKLYLRAHLAAEDAVEYFKEIPVEKFIDNP</sequence>